<keyword evidence="1" id="KW-0547">Nucleotide-binding</keyword>
<feature type="domain" description="Zeta toxin" evidence="3">
    <location>
        <begin position="214"/>
        <end position="268"/>
    </location>
</feature>
<organism evidence="4 5">
    <name type="scientific">Rhododendron simsii</name>
    <name type="common">Sims's rhododendron</name>
    <dbReference type="NCBI Taxonomy" id="118357"/>
    <lineage>
        <taxon>Eukaryota</taxon>
        <taxon>Viridiplantae</taxon>
        <taxon>Streptophyta</taxon>
        <taxon>Embryophyta</taxon>
        <taxon>Tracheophyta</taxon>
        <taxon>Spermatophyta</taxon>
        <taxon>Magnoliopsida</taxon>
        <taxon>eudicotyledons</taxon>
        <taxon>Gunneridae</taxon>
        <taxon>Pentapetalae</taxon>
        <taxon>asterids</taxon>
        <taxon>Ericales</taxon>
        <taxon>Ericaceae</taxon>
        <taxon>Ericoideae</taxon>
        <taxon>Rhodoreae</taxon>
        <taxon>Rhododendron</taxon>
    </lineage>
</organism>
<dbReference type="InterPro" id="IPR044802">
    <property type="entry name" value="NADKc-like"/>
</dbReference>
<dbReference type="InterPro" id="IPR027417">
    <property type="entry name" value="P-loop_NTPase"/>
</dbReference>
<dbReference type="AlphaFoldDB" id="A0A834LNH9"/>
<evidence type="ECO:0000259" key="3">
    <source>
        <dbReference type="Pfam" id="PF06414"/>
    </source>
</evidence>
<comment type="caution">
    <text evidence="4">The sequence shown here is derived from an EMBL/GenBank/DDBJ whole genome shotgun (WGS) entry which is preliminary data.</text>
</comment>
<name>A0A834LNH9_RHOSS</name>
<proteinExistence type="predicted"/>
<protein>
    <recommendedName>
        <fullName evidence="3">Zeta toxin domain-containing protein</fullName>
    </recommendedName>
</protein>
<accession>A0A834LNH9</accession>
<dbReference type="InterPro" id="IPR010488">
    <property type="entry name" value="Zeta_toxin_domain"/>
</dbReference>
<evidence type="ECO:0000256" key="1">
    <source>
        <dbReference type="ARBA" id="ARBA00022741"/>
    </source>
</evidence>
<evidence type="ECO:0000256" key="2">
    <source>
        <dbReference type="ARBA" id="ARBA00022840"/>
    </source>
</evidence>
<dbReference type="PANTHER" id="PTHR31153:SF1">
    <property type="entry name" value="CALMODULIN CALCIUM-DEPENDENT NAD KINASE"/>
    <property type="match status" value="1"/>
</dbReference>
<dbReference type="Gene3D" id="3.40.50.300">
    <property type="entry name" value="P-loop containing nucleotide triphosphate hydrolases"/>
    <property type="match status" value="1"/>
</dbReference>
<keyword evidence="2" id="KW-0067">ATP-binding</keyword>
<evidence type="ECO:0000313" key="5">
    <source>
        <dbReference type="Proteomes" id="UP000626092"/>
    </source>
</evidence>
<reference evidence="4" key="1">
    <citation type="submission" date="2019-11" db="EMBL/GenBank/DDBJ databases">
        <authorList>
            <person name="Liu Y."/>
            <person name="Hou J."/>
            <person name="Li T.-Q."/>
            <person name="Guan C.-H."/>
            <person name="Wu X."/>
            <person name="Wu H.-Z."/>
            <person name="Ling F."/>
            <person name="Zhang R."/>
            <person name="Shi X.-G."/>
            <person name="Ren J.-P."/>
            <person name="Chen E.-F."/>
            <person name="Sun J.-M."/>
        </authorList>
    </citation>
    <scope>NUCLEOTIDE SEQUENCE</scope>
    <source>
        <strain evidence="4">Adult_tree_wgs_1</strain>
        <tissue evidence="4">Leaves</tissue>
    </source>
</reference>
<dbReference type="GO" id="GO:0005524">
    <property type="term" value="F:ATP binding"/>
    <property type="evidence" value="ECO:0007669"/>
    <property type="project" value="UniProtKB-KW"/>
</dbReference>
<keyword evidence="5" id="KW-1185">Reference proteome</keyword>
<dbReference type="PANTHER" id="PTHR31153">
    <property type="entry name" value="CALMODULIN CALCIUM-DEPENDENT NAD KINASE"/>
    <property type="match status" value="1"/>
</dbReference>
<dbReference type="Proteomes" id="UP000626092">
    <property type="component" value="Unassembled WGS sequence"/>
</dbReference>
<evidence type="ECO:0000313" key="4">
    <source>
        <dbReference type="EMBL" id="KAF7146349.1"/>
    </source>
</evidence>
<dbReference type="Pfam" id="PF06414">
    <property type="entry name" value="Zeta_toxin"/>
    <property type="match status" value="1"/>
</dbReference>
<dbReference type="GO" id="GO:0016301">
    <property type="term" value="F:kinase activity"/>
    <property type="evidence" value="ECO:0007669"/>
    <property type="project" value="InterPro"/>
</dbReference>
<dbReference type="OrthoDB" id="10267859at2759"/>
<dbReference type="EMBL" id="WJXA01000004">
    <property type="protein sequence ID" value="KAF7146349.1"/>
    <property type="molecule type" value="Genomic_DNA"/>
</dbReference>
<sequence length="297" mass="32754">MQKDGHGKAIVLAHILAAASVGLISAAAAAVHYRRRKPKKELLSKDQVIVPQLRRNESSGRVGRLERFSVYVARQIGFEDASECPRLCKLANQYLKKSKECESSLYEYFAEEPNAEVLYVKLVEEFDRCILSYFAFHWSQASLMISQILSVDSEKKKLKDLVMTATRKRRFEKVTKDLKVTQVFSTLVEEMKVIGGVGSNGDAKCTDVMVPVAHSERSPVLLLMGGGMGAGKSTVLKDILKGPFWSGAAANAVVVEADAFKETDVIYKALNSMGHHEDILQTAELVLSLSLSLSLSK</sequence>
<gene>
    <name evidence="4" type="ORF">RHSIM_Rhsim04G0190400</name>
</gene>